<gene>
    <name evidence="2" type="ORF">O181_020747</name>
</gene>
<name>A0A9Q3GVL3_9BASI</name>
<dbReference type="Proteomes" id="UP000765509">
    <property type="component" value="Unassembled WGS sequence"/>
</dbReference>
<feature type="compositionally biased region" description="Polar residues" evidence="1">
    <location>
        <begin position="113"/>
        <end position="122"/>
    </location>
</feature>
<accession>A0A9Q3GVL3</accession>
<organism evidence="2 3">
    <name type="scientific">Austropuccinia psidii MF-1</name>
    <dbReference type="NCBI Taxonomy" id="1389203"/>
    <lineage>
        <taxon>Eukaryota</taxon>
        <taxon>Fungi</taxon>
        <taxon>Dikarya</taxon>
        <taxon>Basidiomycota</taxon>
        <taxon>Pucciniomycotina</taxon>
        <taxon>Pucciniomycetes</taxon>
        <taxon>Pucciniales</taxon>
        <taxon>Sphaerophragmiaceae</taxon>
        <taxon>Austropuccinia</taxon>
    </lineage>
</organism>
<feature type="compositionally biased region" description="Polar residues" evidence="1">
    <location>
        <begin position="96"/>
        <end position="105"/>
    </location>
</feature>
<evidence type="ECO:0000256" key="1">
    <source>
        <dbReference type="SAM" id="MobiDB-lite"/>
    </source>
</evidence>
<sequence>MGLELLTTKAKSFTRESGTMNSLGTITKKFIIPHKKGNFRLEPEFVVLDNAKVRSFILGTEYQRIYGIDICNRTNRNLKFGTDRENKFSFLSLNDSEPNRNNLWSSPRGIEGSTIQHPTNTK</sequence>
<comment type="caution">
    <text evidence="2">The sequence shown here is derived from an EMBL/GenBank/DDBJ whole genome shotgun (WGS) entry which is preliminary data.</text>
</comment>
<proteinExistence type="predicted"/>
<keyword evidence="3" id="KW-1185">Reference proteome</keyword>
<evidence type="ECO:0000313" key="2">
    <source>
        <dbReference type="EMBL" id="MBW0481032.1"/>
    </source>
</evidence>
<evidence type="ECO:0000313" key="3">
    <source>
        <dbReference type="Proteomes" id="UP000765509"/>
    </source>
</evidence>
<feature type="region of interest" description="Disordered" evidence="1">
    <location>
        <begin position="96"/>
        <end position="122"/>
    </location>
</feature>
<dbReference type="AlphaFoldDB" id="A0A9Q3GVL3"/>
<dbReference type="EMBL" id="AVOT02006216">
    <property type="protein sequence ID" value="MBW0481032.1"/>
    <property type="molecule type" value="Genomic_DNA"/>
</dbReference>
<protein>
    <submittedName>
        <fullName evidence="2">Uncharacterized protein</fullName>
    </submittedName>
</protein>
<reference evidence="2" key="1">
    <citation type="submission" date="2021-03" db="EMBL/GenBank/DDBJ databases">
        <title>Draft genome sequence of rust myrtle Austropuccinia psidii MF-1, a brazilian biotype.</title>
        <authorList>
            <person name="Quecine M.C."/>
            <person name="Pachon D.M.R."/>
            <person name="Bonatelli M.L."/>
            <person name="Correr F.H."/>
            <person name="Franceschini L.M."/>
            <person name="Leite T.F."/>
            <person name="Margarido G.R.A."/>
            <person name="Almeida C.A."/>
            <person name="Ferrarezi J.A."/>
            <person name="Labate C.A."/>
        </authorList>
    </citation>
    <scope>NUCLEOTIDE SEQUENCE</scope>
    <source>
        <strain evidence="2">MF-1</strain>
    </source>
</reference>